<dbReference type="AlphaFoldDB" id="A0A0C3CLG2"/>
<name>A0A0C3CLG2_OIDMZ</name>
<feature type="transmembrane region" description="Helical" evidence="5">
    <location>
        <begin position="182"/>
        <end position="202"/>
    </location>
</feature>
<feature type="domain" description="Major facilitator superfamily (MFS) profile" evidence="6">
    <location>
        <begin position="56"/>
        <end position="487"/>
    </location>
</feature>
<dbReference type="PROSITE" id="PS50850">
    <property type="entry name" value="MFS"/>
    <property type="match status" value="1"/>
</dbReference>
<accession>A0A0C3CLG2</accession>
<feature type="transmembrane region" description="Helical" evidence="5">
    <location>
        <begin position="93"/>
        <end position="114"/>
    </location>
</feature>
<dbReference type="InterPro" id="IPR011701">
    <property type="entry name" value="MFS"/>
</dbReference>
<feature type="transmembrane region" description="Helical" evidence="5">
    <location>
        <begin position="398"/>
        <end position="418"/>
    </location>
</feature>
<protein>
    <recommendedName>
        <fullName evidence="6">Major facilitator superfamily (MFS) profile domain-containing protein</fullName>
    </recommendedName>
</protein>
<evidence type="ECO:0000259" key="6">
    <source>
        <dbReference type="PROSITE" id="PS50850"/>
    </source>
</evidence>
<evidence type="ECO:0000256" key="4">
    <source>
        <dbReference type="ARBA" id="ARBA00023136"/>
    </source>
</evidence>
<dbReference type="PANTHER" id="PTHR23502">
    <property type="entry name" value="MAJOR FACILITATOR SUPERFAMILY"/>
    <property type="match status" value="1"/>
</dbReference>
<evidence type="ECO:0000256" key="1">
    <source>
        <dbReference type="ARBA" id="ARBA00004141"/>
    </source>
</evidence>
<dbReference type="Gene3D" id="1.20.1250.20">
    <property type="entry name" value="MFS general substrate transporter like domains"/>
    <property type="match status" value="1"/>
</dbReference>
<feature type="transmembrane region" description="Helical" evidence="5">
    <location>
        <begin position="430"/>
        <end position="450"/>
    </location>
</feature>
<gene>
    <name evidence="7" type="ORF">OIDMADRAFT_42800</name>
</gene>
<keyword evidence="3 5" id="KW-1133">Transmembrane helix</keyword>
<dbReference type="PANTHER" id="PTHR23502:SF160">
    <property type="entry name" value="MAJOR FACILITATOR SUPERFAMILY (MFS) PROFILE DOMAIN-CONTAINING PROTEIN-RELATED"/>
    <property type="match status" value="1"/>
</dbReference>
<reference evidence="8" key="2">
    <citation type="submission" date="2015-01" db="EMBL/GenBank/DDBJ databases">
        <title>Evolutionary Origins and Diversification of the Mycorrhizal Mutualists.</title>
        <authorList>
            <consortium name="DOE Joint Genome Institute"/>
            <consortium name="Mycorrhizal Genomics Consortium"/>
            <person name="Kohler A."/>
            <person name="Kuo A."/>
            <person name="Nagy L.G."/>
            <person name="Floudas D."/>
            <person name="Copeland A."/>
            <person name="Barry K.W."/>
            <person name="Cichocki N."/>
            <person name="Veneault-Fourrey C."/>
            <person name="LaButti K."/>
            <person name="Lindquist E.A."/>
            <person name="Lipzen A."/>
            <person name="Lundell T."/>
            <person name="Morin E."/>
            <person name="Murat C."/>
            <person name="Riley R."/>
            <person name="Ohm R."/>
            <person name="Sun H."/>
            <person name="Tunlid A."/>
            <person name="Henrissat B."/>
            <person name="Grigoriev I.V."/>
            <person name="Hibbett D.S."/>
            <person name="Martin F."/>
        </authorList>
    </citation>
    <scope>NUCLEOTIDE SEQUENCE [LARGE SCALE GENOMIC DNA]</scope>
    <source>
        <strain evidence="8">Zn</strain>
    </source>
</reference>
<feature type="transmembrane region" description="Helical" evidence="5">
    <location>
        <begin position="278"/>
        <end position="304"/>
    </location>
</feature>
<comment type="subcellular location">
    <subcellularLocation>
        <location evidence="1">Membrane</location>
        <topology evidence="1">Multi-pass membrane protein</topology>
    </subcellularLocation>
</comment>
<feature type="transmembrane region" description="Helical" evidence="5">
    <location>
        <begin position="54"/>
        <end position="81"/>
    </location>
</feature>
<dbReference type="GO" id="GO:0022857">
    <property type="term" value="F:transmembrane transporter activity"/>
    <property type="evidence" value="ECO:0007669"/>
    <property type="project" value="InterPro"/>
</dbReference>
<dbReference type="HOGENOM" id="CLU_008455_13_6_1"/>
<evidence type="ECO:0000256" key="3">
    <source>
        <dbReference type="ARBA" id="ARBA00022989"/>
    </source>
</evidence>
<dbReference type="InterPro" id="IPR020846">
    <property type="entry name" value="MFS_dom"/>
</dbReference>
<sequence>MAVTAEKEHVEDIENMPSGTIIETEKDLVRGRVLIPHPTQDPNDPLNWTSLEKYSTYITVCFFTFLATVNASNFTVAIGPVSKEFKESSTRTGYLVCFNTLWLGLGNIIWVSLMRVVGKRPVYLISLLIFVAANIWSRETHAYGSLLASRMVSAFAASAADATVPSLVADLFFVHERGHCMMLFHFALSCGFFLGPLISAYITQEAGWRWSCGFLAVAGGVTFLVGFFTIRETNYPRPKADINLPTSTYPAKKNFISWLSVTNGYDKEGSFFGTLWRIIYLFAYPPIIWTGLTVGSFVGWNIVVQLTSSRTFTTKPYGWTIGDLGLLSIAGWIGAVFAFFIGGKLIDIIATRLTRRNNGRREPEFRLPAIIFPAVIGPIGVLIFGLCIVHKTSWVGAAFGYGMQGFGLTAVANIVITFAVDGYKPLAAEALVVVFVLRNSIGTILALFTVNWQKASGVQNTFGEMVSIQYFFLLMTIPMFYYGKQIRTWTSKFGPMKQLSLEN</sequence>
<dbReference type="Pfam" id="PF07690">
    <property type="entry name" value="MFS_1"/>
    <property type="match status" value="1"/>
</dbReference>
<dbReference type="EMBL" id="KN832878">
    <property type="protein sequence ID" value="KIM99838.1"/>
    <property type="molecule type" value="Genomic_DNA"/>
</dbReference>
<keyword evidence="4 5" id="KW-0472">Membrane</keyword>
<keyword evidence="2 5" id="KW-0812">Transmembrane</keyword>
<dbReference type="STRING" id="913774.A0A0C3CLG2"/>
<dbReference type="InParanoid" id="A0A0C3CLG2"/>
<dbReference type="InterPro" id="IPR036259">
    <property type="entry name" value="MFS_trans_sf"/>
</dbReference>
<feature type="transmembrane region" description="Helical" evidence="5">
    <location>
        <begin position="324"/>
        <end position="346"/>
    </location>
</feature>
<reference evidence="7 8" key="1">
    <citation type="submission" date="2014-04" db="EMBL/GenBank/DDBJ databases">
        <authorList>
            <consortium name="DOE Joint Genome Institute"/>
            <person name="Kuo A."/>
            <person name="Martino E."/>
            <person name="Perotto S."/>
            <person name="Kohler A."/>
            <person name="Nagy L.G."/>
            <person name="Floudas D."/>
            <person name="Copeland A."/>
            <person name="Barry K.W."/>
            <person name="Cichocki N."/>
            <person name="Veneault-Fourrey C."/>
            <person name="LaButti K."/>
            <person name="Lindquist E.A."/>
            <person name="Lipzen A."/>
            <person name="Lundell T."/>
            <person name="Morin E."/>
            <person name="Murat C."/>
            <person name="Sun H."/>
            <person name="Tunlid A."/>
            <person name="Henrissat B."/>
            <person name="Grigoriev I.V."/>
            <person name="Hibbett D.S."/>
            <person name="Martin F."/>
            <person name="Nordberg H.P."/>
            <person name="Cantor M.N."/>
            <person name="Hua S.X."/>
        </authorList>
    </citation>
    <scope>NUCLEOTIDE SEQUENCE [LARGE SCALE GENOMIC DNA]</scope>
    <source>
        <strain evidence="7 8">Zn</strain>
    </source>
</reference>
<evidence type="ECO:0000256" key="2">
    <source>
        <dbReference type="ARBA" id="ARBA00022692"/>
    </source>
</evidence>
<evidence type="ECO:0000256" key="5">
    <source>
        <dbReference type="SAM" id="Phobius"/>
    </source>
</evidence>
<evidence type="ECO:0000313" key="7">
    <source>
        <dbReference type="EMBL" id="KIM99838.1"/>
    </source>
</evidence>
<organism evidence="7 8">
    <name type="scientific">Oidiodendron maius (strain Zn)</name>
    <dbReference type="NCBI Taxonomy" id="913774"/>
    <lineage>
        <taxon>Eukaryota</taxon>
        <taxon>Fungi</taxon>
        <taxon>Dikarya</taxon>
        <taxon>Ascomycota</taxon>
        <taxon>Pezizomycotina</taxon>
        <taxon>Leotiomycetes</taxon>
        <taxon>Leotiomycetes incertae sedis</taxon>
        <taxon>Myxotrichaceae</taxon>
        <taxon>Oidiodendron</taxon>
    </lineage>
</organism>
<dbReference type="OrthoDB" id="5215911at2759"/>
<feature type="transmembrane region" description="Helical" evidence="5">
    <location>
        <begin position="120"/>
        <end position="137"/>
    </location>
</feature>
<dbReference type="SUPFAM" id="SSF103473">
    <property type="entry name" value="MFS general substrate transporter"/>
    <property type="match status" value="1"/>
</dbReference>
<evidence type="ECO:0000313" key="8">
    <source>
        <dbReference type="Proteomes" id="UP000054321"/>
    </source>
</evidence>
<feature type="transmembrane region" description="Helical" evidence="5">
    <location>
        <begin position="208"/>
        <end position="230"/>
    </location>
</feature>
<feature type="transmembrane region" description="Helical" evidence="5">
    <location>
        <begin position="367"/>
        <end position="386"/>
    </location>
</feature>
<dbReference type="GO" id="GO:0005886">
    <property type="term" value="C:plasma membrane"/>
    <property type="evidence" value="ECO:0007669"/>
    <property type="project" value="TreeGrafter"/>
</dbReference>
<dbReference type="Proteomes" id="UP000054321">
    <property type="component" value="Unassembled WGS sequence"/>
</dbReference>
<keyword evidence="8" id="KW-1185">Reference proteome</keyword>
<proteinExistence type="predicted"/>
<feature type="transmembrane region" description="Helical" evidence="5">
    <location>
        <begin position="462"/>
        <end position="482"/>
    </location>
</feature>